<accession>A0A1H9USH8</accession>
<gene>
    <name evidence="2" type="ORF">SAMN05518684_108147</name>
</gene>
<keyword evidence="1" id="KW-1133">Transmembrane helix</keyword>
<dbReference type="AlphaFoldDB" id="A0A1H9USH8"/>
<keyword evidence="1" id="KW-0472">Membrane</keyword>
<evidence type="ECO:0000256" key="1">
    <source>
        <dbReference type="SAM" id="Phobius"/>
    </source>
</evidence>
<proteinExistence type="predicted"/>
<dbReference type="EMBL" id="FOGT01000008">
    <property type="protein sequence ID" value="SES12445.1"/>
    <property type="molecule type" value="Genomic_DNA"/>
</dbReference>
<reference evidence="3" key="1">
    <citation type="submission" date="2016-10" db="EMBL/GenBank/DDBJ databases">
        <authorList>
            <person name="Varghese N."/>
            <person name="Submissions S."/>
        </authorList>
    </citation>
    <scope>NUCLEOTIDE SEQUENCE [LARGE SCALE GENOMIC DNA]</scope>
    <source>
        <strain evidence="3">S9</strain>
    </source>
</reference>
<keyword evidence="1" id="KW-0812">Transmembrane</keyword>
<evidence type="ECO:0000313" key="3">
    <source>
        <dbReference type="Proteomes" id="UP000198571"/>
    </source>
</evidence>
<dbReference type="RefSeq" id="WP_093052071.1">
    <property type="nucleotide sequence ID" value="NZ_FOGT01000008.1"/>
</dbReference>
<feature type="transmembrane region" description="Helical" evidence="1">
    <location>
        <begin position="7"/>
        <end position="26"/>
    </location>
</feature>
<dbReference type="Proteomes" id="UP000198571">
    <property type="component" value="Unassembled WGS sequence"/>
</dbReference>
<keyword evidence="3" id="KW-1185">Reference proteome</keyword>
<dbReference type="OrthoDB" id="2991072at2"/>
<protein>
    <submittedName>
        <fullName evidence="2">Uncharacterized protein</fullName>
    </submittedName>
</protein>
<organism evidence="2 3">
    <name type="scientific">Salipaludibacillus aurantiacus</name>
    <dbReference type="NCBI Taxonomy" id="1601833"/>
    <lineage>
        <taxon>Bacteria</taxon>
        <taxon>Bacillati</taxon>
        <taxon>Bacillota</taxon>
        <taxon>Bacilli</taxon>
        <taxon>Bacillales</taxon>
        <taxon>Bacillaceae</taxon>
    </lineage>
</organism>
<name>A0A1H9USH8_9BACI</name>
<feature type="transmembrane region" description="Helical" evidence="1">
    <location>
        <begin position="32"/>
        <end position="52"/>
    </location>
</feature>
<sequence length="65" mass="7621">MEKYKRNIFSIILIVSIFLIVFEHGLNLDFGLGQFFLIVAGGYAIYLNLIAWKTELKPTVRIRRF</sequence>
<evidence type="ECO:0000313" key="2">
    <source>
        <dbReference type="EMBL" id="SES12445.1"/>
    </source>
</evidence>